<evidence type="ECO:0000313" key="2">
    <source>
        <dbReference type="RefSeq" id="XP_056684925.1"/>
    </source>
</evidence>
<dbReference type="GeneID" id="130461053"/>
<keyword evidence="1" id="KW-1185">Reference proteome</keyword>
<organism evidence="1 2">
    <name type="scientific">Spinacia oleracea</name>
    <name type="common">Spinach</name>
    <dbReference type="NCBI Taxonomy" id="3562"/>
    <lineage>
        <taxon>Eukaryota</taxon>
        <taxon>Viridiplantae</taxon>
        <taxon>Streptophyta</taxon>
        <taxon>Embryophyta</taxon>
        <taxon>Tracheophyta</taxon>
        <taxon>Spermatophyta</taxon>
        <taxon>Magnoliopsida</taxon>
        <taxon>eudicotyledons</taxon>
        <taxon>Gunneridae</taxon>
        <taxon>Pentapetalae</taxon>
        <taxon>Caryophyllales</taxon>
        <taxon>Chenopodiaceae</taxon>
        <taxon>Chenopodioideae</taxon>
        <taxon>Anserineae</taxon>
        <taxon>Spinacia</taxon>
    </lineage>
</organism>
<reference evidence="2" key="2">
    <citation type="submission" date="2025-08" db="UniProtKB">
        <authorList>
            <consortium name="RefSeq"/>
        </authorList>
    </citation>
    <scope>IDENTIFICATION</scope>
    <source>
        <tissue evidence="2">Leaf</tissue>
    </source>
</reference>
<gene>
    <name evidence="2" type="primary">LOC130461053</name>
</gene>
<proteinExistence type="predicted"/>
<sequence>MNMTRILAFKNKPPTHVEFMPQDYASVHQSKPVKPRKHIRQRLWDSLQAIPSVAYFCGDHSGLRNTYFDPGPFLEIRSMIDFMIVVLYHEVILKSQEGEIERTGKRLWHQTYGQGVRLQRGPRQLLNGF</sequence>
<accession>A0ABM3QNJ4</accession>
<dbReference type="Proteomes" id="UP000813463">
    <property type="component" value="Chromosome 5"/>
</dbReference>
<dbReference type="RefSeq" id="XP_056684925.1">
    <property type="nucleotide sequence ID" value="XM_056828947.1"/>
</dbReference>
<evidence type="ECO:0000313" key="1">
    <source>
        <dbReference type="Proteomes" id="UP000813463"/>
    </source>
</evidence>
<name>A0ABM3QNJ4_SPIOL</name>
<reference evidence="1" key="1">
    <citation type="journal article" date="2021" name="Nat. Commun.">
        <title>Genomic analyses provide insights into spinach domestication and the genetic basis of agronomic traits.</title>
        <authorList>
            <person name="Cai X."/>
            <person name="Sun X."/>
            <person name="Xu C."/>
            <person name="Sun H."/>
            <person name="Wang X."/>
            <person name="Ge C."/>
            <person name="Zhang Z."/>
            <person name="Wang Q."/>
            <person name="Fei Z."/>
            <person name="Jiao C."/>
            <person name="Wang Q."/>
        </authorList>
    </citation>
    <scope>NUCLEOTIDE SEQUENCE [LARGE SCALE GENOMIC DNA]</scope>
    <source>
        <strain evidence="1">cv. Varoflay</strain>
    </source>
</reference>
<protein>
    <submittedName>
        <fullName evidence="2">Uncharacterized protein isoform X2</fullName>
    </submittedName>
</protein>